<accession>A0ABP1QLI4</accession>
<evidence type="ECO:0000313" key="2">
    <source>
        <dbReference type="Proteomes" id="UP001642540"/>
    </source>
</evidence>
<sequence>MAHSMEEQGESEMSKLKKQPKNFQLFDDPIDEFLYDVDMILWNEIVELGNKKNNFHIFQMKLALVAVIKQCVSPSLIQFFHPVGKRFKAAEASQQNFHQRWKKGMEMINNIAAEYKRINPLKNQNILKVLEASSGEFEKVKSYFATLREEWDSAKGKLDSDLTRCIYQVTKLTKALQSQRGRTHLQKLGWI</sequence>
<comment type="caution">
    <text evidence="1">The sequence shown here is derived from an EMBL/GenBank/DDBJ whole genome shotgun (WGS) entry which is preliminary data.</text>
</comment>
<dbReference type="Proteomes" id="UP001642540">
    <property type="component" value="Unassembled WGS sequence"/>
</dbReference>
<evidence type="ECO:0000313" key="1">
    <source>
        <dbReference type="EMBL" id="CAL8107798.1"/>
    </source>
</evidence>
<reference evidence="1 2" key="1">
    <citation type="submission" date="2024-08" db="EMBL/GenBank/DDBJ databases">
        <authorList>
            <person name="Cucini C."/>
            <person name="Frati F."/>
        </authorList>
    </citation>
    <scope>NUCLEOTIDE SEQUENCE [LARGE SCALE GENOMIC DNA]</scope>
</reference>
<name>A0ABP1QLI4_9HEXA</name>
<organism evidence="1 2">
    <name type="scientific">Orchesella dallaii</name>
    <dbReference type="NCBI Taxonomy" id="48710"/>
    <lineage>
        <taxon>Eukaryota</taxon>
        <taxon>Metazoa</taxon>
        <taxon>Ecdysozoa</taxon>
        <taxon>Arthropoda</taxon>
        <taxon>Hexapoda</taxon>
        <taxon>Collembola</taxon>
        <taxon>Entomobryomorpha</taxon>
        <taxon>Entomobryoidea</taxon>
        <taxon>Orchesellidae</taxon>
        <taxon>Orchesellinae</taxon>
        <taxon>Orchesella</taxon>
    </lineage>
</organism>
<protein>
    <submittedName>
        <fullName evidence="1">Uncharacterized protein</fullName>
    </submittedName>
</protein>
<proteinExistence type="predicted"/>
<keyword evidence="2" id="KW-1185">Reference proteome</keyword>
<dbReference type="EMBL" id="CAXLJM020000039">
    <property type="protein sequence ID" value="CAL8107798.1"/>
    <property type="molecule type" value="Genomic_DNA"/>
</dbReference>
<gene>
    <name evidence="1" type="ORF">ODALV1_LOCUS12774</name>
</gene>